<gene>
    <name evidence="2" type="ORF">RF11_11903</name>
</gene>
<proteinExistence type="predicted"/>
<dbReference type="EMBL" id="JWZT01001139">
    <property type="protein sequence ID" value="KII72714.1"/>
    <property type="molecule type" value="Genomic_DNA"/>
</dbReference>
<dbReference type="InterPro" id="IPR050951">
    <property type="entry name" value="Retrovirus_Pol_polyprotein"/>
</dbReference>
<dbReference type="FunFam" id="3.30.420.10:FF:000032">
    <property type="entry name" value="Retrovirus-related Pol polyprotein from transposon 297-like Protein"/>
    <property type="match status" value="1"/>
</dbReference>
<accession>A0A0C2J4G4</accession>
<reference evidence="2 3" key="1">
    <citation type="journal article" date="2014" name="Genome Biol. Evol.">
        <title>The genome of the myxosporean Thelohanellus kitauei shows adaptations to nutrient acquisition within its fish host.</title>
        <authorList>
            <person name="Yang Y."/>
            <person name="Xiong J."/>
            <person name="Zhou Z."/>
            <person name="Huo F."/>
            <person name="Miao W."/>
            <person name="Ran C."/>
            <person name="Liu Y."/>
            <person name="Zhang J."/>
            <person name="Feng J."/>
            <person name="Wang M."/>
            <person name="Wang M."/>
            <person name="Wang L."/>
            <person name="Yao B."/>
        </authorList>
    </citation>
    <scope>NUCLEOTIDE SEQUENCE [LARGE SCALE GENOMIC DNA]</scope>
    <source>
        <strain evidence="2">Wuqing</strain>
    </source>
</reference>
<sequence length="391" mass="44943">MQEFQFDIKYKKCLENLNADALSRTSLYTELEPLISNSELMDEQTRDDDLKVILNYVKNKHWPDITCLNSLAKRYYDIRHQLKFVNGILCREQNNFNINKHIVIVPKTLRTRLIKYCHETYLSAHMCYTKTVERVLQIGYWPGVYSDTLEFCKSCKACTEASKISHKSPLQPLSVGLPWEVIGIDILELPITANGSRYLLVLQDYLGKWLHALPMKSQKASAIVKKISKVLSQFGPPRIIHPDQGRNFESFLFHELCKAWGINKSRTTSYHPQCNGLVERANRTLLNLLRKNLNDINGWDTIIDSLVYAYNTSKNASTKFSPYEIMFGREARQLYHSIKNNLSDLSAHLQGVKIDIAQICDKTNAELCRSGAYQKIYFDSSQKSPHPIVAG</sequence>
<keyword evidence="3" id="KW-1185">Reference proteome</keyword>
<dbReference type="Proteomes" id="UP000031668">
    <property type="component" value="Unassembled WGS sequence"/>
</dbReference>
<feature type="domain" description="Integrase catalytic" evidence="1">
    <location>
        <begin position="168"/>
        <end position="330"/>
    </location>
</feature>
<dbReference type="FunFam" id="1.10.340.70:FF:000001">
    <property type="entry name" value="Retrovirus-related Pol polyprotein from transposon gypsy-like Protein"/>
    <property type="match status" value="1"/>
</dbReference>
<dbReference type="PANTHER" id="PTHR37984:SF15">
    <property type="entry name" value="INTEGRASE CATALYTIC DOMAIN-CONTAINING PROTEIN"/>
    <property type="match status" value="1"/>
</dbReference>
<dbReference type="InterPro" id="IPR041588">
    <property type="entry name" value="Integrase_H2C2"/>
</dbReference>
<dbReference type="SUPFAM" id="SSF53098">
    <property type="entry name" value="Ribonuclease H-like"/>
    <property type="match status" value="1"/>
</dbReference>
<dbReference type="Pfam" id="PF17921">
    <property type="entry name" value="Integrase_H2C2"/>
    <property type="match status" value="1"/>
</dbReference>
<dbReference type="InterPro" id="IPR001584">
    <property type="entry name" value="Integrase_cat-core"/>
</dbReference>
<organism evidence="2 3">
    <name type="scientific">Thelohanellus kitauei</name>
    <name type="common">Myxosporean</name>
    <dbReference type="NCBI Taxonomy" id="669202"/>
    <lineage>
        <taxon>Eukaryota</taxon>
        <taxon>Metazoa</taxon>
        <taxon>Cnidaria</taxon>
        <taxon>Myxozoa</taxon>
        <taxon>Myxosporea</taxon>
        <taxon>Bivalvulida</taxon>
        <taxon>Platysporina</taxon>
        <taxon>Myxobolidae</taxon>
        <taxon>Thelohanellus</taxon>
    </lineage>
</organism>
<dbReference type="PROSITE" id="PS50994">
    <property type="entry name" value="INTEGRASE"/>
    <property type="match status" value="1"/>
</dbReference>
<evidence type="ECO:0000259" key="1">
    <source>
        <dbReference type="PROSITE" id="PS50994"/>
    </source>
</evidence>
<comment type="caution">
    <text evidence="2">The sequence shown here is derived from an EMBL/GenBank/DDBJ whole genome shotgun (WGS) entry which is preliminary data.</text>
</comment>
<evidence type="ECO:0000313" key="2">
    <source>
        <dbReference type="EMBL" id="KII72714.1"/>
    </source>
</evidence>
<dbReference type="Gene3D" id="1.10.340.70">
    <property type="match status" value="1"/>
</dbReference>
<dbReference type="InterPro" id="IPR012337">
    <property type="entry name" value="RNaseH-like_sf"/>
</dbReference>
<dbReference type="Gene3D" id="3.30.420.10">
    <property type="entry name" value="Ribonuclease H-like superfamily/Ribonuclease H"/>
    <property type="match status" value="1"/>
</dbReference>
<protein>
    <submittedName>
        <fullName evidence="2">Pro-Pol polyprotein</fullName>
    </submittedName>
</protein>
<dbReference type="OMA" id="IDIAQIC"/>
<dbReference type="Pfam" id="PF00665">
    <property type="entry name" value="rve"/>
    <property type="match status" value="1"/>
</dbReference>
<dbReference type="PANTHER" id="PTHR37984">
    <property type="entry name" value="PROTEIN CBG26694"/>
    <property type="match status" value="1"/>
</dbReference>
<evidence type="ECO:0000313" key="3">
    <source>
        <dbReference type="Proteomes" id="UP000031668"/>
    </source>
</evidence>
<dbReference type="InterPro" id="IPR036397">
    <property type="entry name" value="RNaseH_sf"/>
</dbReference>
<dbReference type="GO" id="GO:0003676">
    <property type="term" value="F:nucleic acid binding"/>
    <property type="evidence" value="ECO:0007669"/>
    <property type="project" value="InterPro"/>
</dbReference>
<dbReference type="AlphaFoldDB" id="A0A0C2J4G4"/>
<name>A0A0C2J4G4_THEKT</name>
<dbReference type="OrthoDB" id="441971at2759"/>
<dbReference type="GO" id="GO:0015074">
    <property type="term" value="P:DNA integration"/>
    <property type="evidence" value="ECO:0007669"/>
    <property type="project" value="InterPro"/>
</dbReference>